<feature type="region of interest" description="Disordered" evidence="10">
    <location>
        <begin position="1638"/>
        <end position="1657"/>
    </location>
</feature>
<evidence type="ECO:0000256" key="6">
    <source>
        <dbReference type="ARBA" id="ARBA00022837"/>
    </source>
</evidence>
<accession>A0A2R5GDS4</accession>
<dbReference type="SMART" id="SM00758">
    <property type="entry name" value="PA14"/>
    <property type="match status" value="1"/>
</dbReference>
<dbReference type="SMART" id="SM00557">
    <property type="entry name" value="IG_FLMN"/>
    <property type="match status" value="2"/>
</dbReference>
<dbReference type="InterPro" id="IPR037524">
    <property type="entry name" value="PA14/GLEYA"/>
</dbReference>
<dbReference type="PROSITE" id="PS50194">
    <property type="entry name" value="FILAMIN_REPEAT"/>
    <property type="match status" value="3"/>
</dbReference>
<evidence type="ECO:0000313" key="14">
    <source>
        <dbReference type="Proteomes" id="UP000241890"/>
    </source>
</evidence>
<dbReference type="Gene3D" id="2.60.40.2030">
    <property type="match status" value="1"/>
</dbReference>
<feature type="region of interest" description="Disordered" evidence="10">
    <location>
        <begin position="428"/>
        <end position="463"/>
    </location>
</feature>
<feature type="domain" description="PA14" evidence="12">
    <location>
        <begin position="1907"/>
        <end position="2049"/>
    </location>
</feature>
<feature type="repeat" description="Filamin" evidence="9">
    <location>
        <begin position="2065"/>
        <end position="2181"/>
    </location>
</feature>
<evidence type="ECO:0000256" key="3">
    <source>
        <dbReference type="ARBA" id="ARBA00022692"/>
    </source>
</evidence>
<dbReference type="PROSITE" id="PS51820">
    <property type="entry name" value="PA14"/>
    <property type="match status" value="1"/>
</dbReference>
<feature type="compositionally biased region" description="Low complexity" evidence="10">
    <location>
        <begin position="1203"/>
        <end position="1220"/>
    </location>
</feature>
<comment type="caution">
    <text evidence="13">The sequence shown here is derived from an EMBL/GenBank/DDBJ whole genome shotgun (WGS) entry which is preliminary data.</text>
</comment>
<feature type="compositionally biased region" description="Basic and acidic residues" evidence="10">
    <location>
        <begin position="1020"/>
        <end position="1035"/>
    </location>
</feature>
<feature type="compositionally biased region" description="Low complexity" evidence="10">
    <location>
        <begin position="571"/>
        <end position="595"/>
    </location>
</feature>
<feature type="transmembrane region" description="Helical" evidence="11">
    <location>
        <begin position="1283"/>
        <end position="1304"/>
    </location>
</feature>
<evidence type="ECO:0000256" key="9">
    <source>
        <dbReference type="PROSITE-ProRule" id="PRU00087"/>
    </source>
</evidence>
<dbReference type="Gene3D" id="3.30.70.1350">
    <property type="entry name" value="Cation efflux protein, cytoplasmic domain"/>
    <property type="match status" value="1"/>
</dbReference>
<dbReference type="SUPFAM" id="SSF81296">
    <property type="entry name" value="E set domains"/>
    <property type="match status" value="2"/>
</dbReference>
<dbReference type="InterPro" id="IPR036837">
    <property type="entry name" value="Cation_efflux_CTD_sf"/>
</dbReference>
<dbReference type="InterPro" id="IPR014756">
    <property type="entry name" value="Ig_E-set"/>
</dbReference>
<dbReference type="SUPFAM" id="SSF161111">
    <property type="entry name" value="Cation efflux protein transmembrane domain-like"/>
    <property type="match status" value="1"/>
</dbReference>
<feature type="region of interest" description="Disordered" evidence="10">
    <location>
        <begin position="821"/>
        <end position="851"/>
    </location>
</feature>
<feature type="compositionally biased region" description="Basic and acidic residues" evidence="10">
    <location>
        <begin position="1065"/>
        <end position="1081"/>
    </location>
</feature>
<feature type="region of interest" description="Disordered" evidence="10">
    <location>
        <begin position="1165"/>
        <end position="1184"/>
    </location>
</feature>
<dbReference type="Gene3D" id="2.60.40.10">
    <property type="entry name" value="Immunoglobulins"/>
    <property type="match status" value="5"/>
</dbReference>
<dbReference type="InterPro" id="IPR013783">
    <property type="entry name" value="Ig-like_fold"/>
</dbReference>
<dbReference type="InterPro" id="IPR027469">
    <property type="entry name" value="Cation_efflux_TMD_sf"/>
</dbReference>
<gene>
    <name evidence="13" type="ORF">FCC1311_049462</name>
</gene>
<dbReference type="NCBIfam" id="TIGR01297">
    <property type="entry name" value="CDF"/>
    <property type="match status" value="1"/>
</dbReference>
<dbReference type="SUPFAM" id="SSF56988">
    <property type="entry name" value="Anthrax protective antigen"/>
    <property type="match status" value="1"/>
</dbReference>
<dbReference type="InterPro" id="IPR011658">
    <property type="entry name" value="PA14_dom"/>
</dbReference>
<dbReference type="InterPro" id="IPR003644">
    <property type="entry name" value="Calx_beta"/>
</dbReference>
<dbReference type="InterPro" id="IPR058533">
    <property type="entry name" value="Cation_efflux_TM"/>
</dbReference>
<evidence type="ECO:0000256" key="2">
    <source>
        <dbReference type="ARBA" id="ARBA00022448"/>
    </source>
</evidence>
<dbReference type="InterPro" id="IPR050291">
    <property type="entry name" value="CDF_Transporter"/>
</dbReference>
<keyword evidence="7 11" id="KW-1133">Transmembrane helix</keyword>
<dbReference type="FunFam" id="1.20.1510.10:FF:000005">
    <property type="entry name" value="Putative Cation diffusion facilitator 1"/>
    <property type="match status" value="1"/>
</dbReference>
<dbReference type="InterPro" id="IPR001298">
    <property type="entry name" value="Filamin/ABP280_rpt"/>
</dbReference>
<keyword evidence="14" id="KW-1185">Reference proteome</keyword>
<dbReference type="InterPro" id="IPR002524">
    <property type="entry name" value="Cation_efflux"/>
</dbReference>
<feature type="compositionally biased region" description="Acidic residues" evidence="10">
    <location>
        <begin position="138"/>
        <end position="164"/>
    </location>
</feature>
<feature type="transmembrane region" description="Helical" evidence="11">
    <location>
        <begin position="1403"/>
        <end position="1421"/>
    </location>
</feature>
<sequence length="3357" mass="364098">MNRSPPLSLPSTSPKDASPRVDAKLTGLRSELYAAYSPLSLKAWLLFVQDCKVITVTRARAVRIFEAGLAEHDFVQEALAKRCQYEESTFKPLADSSSASPCTNELALVPSYPYILIDSDDENDNDHDNAHENNDISVNDDADDDDDDDDEEERKEEDFDDDNSIENEAASWMQNGNQTSPNHETQLQATHTVTAPKRTPENPQTDVLVDEEHLKCAESKLVLREESVTTLSFEAFGFCVHKLAHLAYEHDAKPCQTFSYLHLLPMVARRQVGFHLISFAEPPILRWLANPDTKAGLAALFLSYAPRGHLGFSDLRRMLRNLDVFPEYVPFVAVQDAFYETLQECTWEDTFCNVSLQSQVFNRTLDLPTFTECFMRIMVKSDLFSKASSGPEDLVPLLDRFLFPRRYLRNTRAKKKHTSILQQRKLTLSARKASPAPPKHRAASSKLKSHDSSQSQTADGADAPGATNAFDYFRDVCRERRRRKVAQLEVLEYIHNFAVLVKRGLGWPGIASQLHFGRRRALRASGILTTSSGESATSFKAPVSLREVETVRKAVVNVARDYDPGPDESKSSSADAESSSYEPPLASSSSSGHTSSLDKKKTKLKATPTGFVSKEEHDVVLTKLKALEDALDLGDMDDLDWDGTLDDAEAKMKDLVPLMMSEDPAESAAASNKFEMLDKIVRNHKDFKEREARQKQEWEDKNREINQTALDELRAIFPECIAQGTAMKDLRETFKLSAALAKRVFQRKALRLIHMSHEEIARMHIADLSGTFSTQGLDLREVRAVYASLPEEFASDSDGKKAGWREGVLNTLQDMNKKLENGSLPKAHQRNPAYDAPLNPPESAASPAQAPAISTNPLAAAAAAAALAAAGVPAAAGKGGAKGGKNPLGLSLAAAVAAKAKARSDPSSGEDAATCRRQGVNSQDFFAELRRRASVIGACRPEASASSDKTPSGSPVSLTKIARGLKVNDSDMDGADIEEVKQGAPGESSSAKRRSTVSSVSQLIKQCAKQNASARNLTVSDEHEATCGTDGHDEDSVPANEAEDTVEKKESNEDGGGEGSLFMELEQHEQAGGEAATRELDQNSVTSTSATSLVDVMNMEDTSSDVDVLGNDSLDRSDEEADVGGKMTVNAEKRGTAGAIDNNNNDDVNDDNLSGDSDEVLDLGLESSTNVGTSKSSKSNSYDRADQYQNAASSVDLETSDTAPLLGGSASGAAKQSGPKGWYGSNGDSVQIRVNPPPELEGGEESDGRNKDKKKKKKRAKSTPKDESLREIHKRRAKIRRRVKLLAGISMFANVCLFSFKIYVSVASRSLAVMASAVDSFLDLVSQTIIYYAMRGTRHVDEEKYPVGRNRLEPIGIIVCASLMGIAGLQLVWESGHTIIRGTIGGEDAASLVPATDRFTVELLGTAILVKLCLFVVCHAYRDESDSMMVLAEDHRNDILSNGIALATAFLANKYVNLWWLDPVGGILIAIYICYMWAQVAKEQAEMLEGVAADPEFLEQVRHLADSFHERMYVDVVRAYHFGKHYLVEVEVVLPGTMVVYDAHDISLDLQKRIESLERVERAFVHVDYMARDEDEHKAAYYVTPQTTPAGGYSSDEDSATSSIVDIEEQVEVVGDIYSKANPPGLPPGTYKRHVVVRHQKHHHRHSDGSHSTTCDVKVDQEPTGAEAEALLASASKKNDDQQHRHHHRHHRRHASASPRLKETIKAKHENVQALSRTGGGYGHVAVDYELRYGTAGPEDVSPTATYTSLQRLDFLPGVVSLTFHISIHDDAVLEDDEHFDLLLLNPRSIDDPSIPVSLGPQHQAQVTIHDDDFWYADAQSSILYHPTWVAQAGDTFSFAVFLRTSTGLALEDALPSSVKLVAQITDSVPAKPGTPMLECAHLAADEYICTHPVGPVLKYHTIATLAKAGGLVAEFYDVPFIESADPFLRRVDTVLDFIWGHGPIALTARDYVTVRWHGAIALPASATSTAVQLRVLANDRARVTLDGIVVLDDWDHGPLGTAATVTVELIQGNLHHIQVDYRELDGSAHLQLLWSIDGANFEVVPPSALYQLLPLPDMNTTILTADVDAASTFATGSCLETSIAGDPCVFFIHPRDAYTNGDPNITQDVFFEATVTLETASVPGNTLLPGNSVVLGTINATEDVPSTLQVVIDPIAAGTHTLEITVGNVHIAGSPFLLQVEPTHPHGPSFDVSGSGTETAPVSTHVVGDLKSVNLVLRDPYGNRIEEDLSALISIQVVHASAPGEVVTADISYLGSSEYLATYTVTRADQVNVQATIGCNQFGASVPCEHIAASPYALIFMHAASSAEHTFASGAGTAGATSGIEASVIVHLRDEFGNKVDTTPEAAASLSLRLVFDDGTFEDFVGVCVHQAEDLFSCPYTPARAEEQASLFIYLGGVAINEANAYTVDVSDGSCDAAQSFSSGVGNAYAVAGDITYFTVESHDAAGNPRVGPCADGITFRTDLAFYVDTTPPADGEPGIYTLSYNATLAGLASIAVYMVDATDTPIGTIMDSPLNVTVGPNSVEHARAIIRGAGLTQGVAGALHPVSIQAVDAFGNNLTQNGDVKFRVTHVEEDIDFMAGDLDQGLYNGSYVPFVAQNGTLQISVTQPGGIDAAYYRTRFFGSEPVEKVEQSLAFVWDDYASWDEDPLLENSAAWGARMFGLLKAPALGAVPSAIEYDLRTAHLENGMVRLGFRLRIDGGGARLWVNGKLLVDQWPEADVGITAWAQLPSQVPALAFLPIQLDFARDSSHPTAALSLEWATFDRAGQLASTPEQVPDEALYRWREISTFYPITVPAAAHPEASYVVDWTPLENLVAGVETIFEVQVTDAFGNDVFTHDDLVQVYGWSVPDLRGVDDGLDPDGMLVSASIVADPEERGGRFQIALTPTASGEFIVFIAVNTPEMHADLGRSELLEQLRLYQVADAPRRLSVRPGAISAVECSVSGSEVSANIAGEQGVFYVQVRDVSGNRREDENDVQAITVYEDARWGGNVTYQSHGLFQVTYTMLSAGVWNITIELSDGSSIAPFEIVVSPAEAFAATTSTSVVGDAAALTSPLQISITARDAFGNVLDRGGDRFVLYAELQDAFTPQLVLGETPANDLRPFRFGAPWVDFLQSTVDHTNGTYTMTLDFGTLEGSFLLHVELASGTGLLGSFFASPAALEGELALASDVLVQNAGSLQTIAATRAHYAGYVWVEHTANYSFALATDAEVGNDLEDGDHSQEQVISVGYVPLSQNESFRLRGDRVYPLAIKTWARPPFRLHLEWETALGADAAAAQPEQELTGHAQVTKYSQTFILSSDLSGQLGEGDKVRVRDEVFTVTAFDETRQILHVDLPYGDVYGGQAFRMRTFIRVPLQ</sequence>
<evidence type="ECO:0000256" key="7">
    <source>
        <dbReference type="ARBA" id="ARBA00022989"/>
    </source>
</evidence>
<evidence type="ECO:0000313" key="13">
    <source>
        <dbReference type="EMBL" id="GBG28725.1"/>
    </source>
</evidence>
<feature type="region of interest" description="Disordered" evidence="10">
    <location>
        <begin position="1676"/>
        <end position="1701"/>
    </location>
</feature>
<dbReference type="Pfam" id="PF01545">
    <property type="entry name" value="Cation_efflux"/>
    <property type="match status" value="1"/>
</dbReference>
<dbReference type="InterPro" id="IPR017868">
    <property type="entry name" value="Filamin/ABP280_repeat-like"/>
</dbReference>
<feature type="region of interest" description="Disordered" evidence="10">
    <location>
        <begin position="559"/>
        <end position="609"/>
    </location>
</feature>
<dbReference type="Pfam" id="PF00630">
    <property type="entry name" value="Filamin"/>
    <property type="match status" value="1"/>
</dbReference>
<dbReference type="InParanoid" id="A0A2R5GDS4"/>
<keyword evidence="3 11" id="KW-0812">Transmembrane</keyword>
<dbReference type="Proteomes" id="UP000241890">
    <property type="component" value="Unassembled WGS sequence"/>
</dbReference>
<dbReference type="Pfam" id="PF16916">
    <property type="entry name" value="ZT_dimer"/>
    <property type="match status" value="1"/>
</dbReference>
<feature type="compositionally biased region" description="Polar residues" evidence="10">
    <location>
        <begin position="1193"/>
        <end position="1202"/>
    </location>
</feature>
<feature type="region of interest" description="Disordered" evidence="10">
    <location>
        <begin position="1193"/>
        <end position="1273"/>
    </location>
</feature>
<feature type="repeat" description="Filamin" evidence="9">
    <location>
        <begin position="2934"/>
        <end position="3032"/>
    </location>
</feature>
<evidence type="ECO:0000256" key="4">
    <source>
        <dbReference type="ARBA" id="ARBA00022729"/>
    </source>
</evidence>
<evidence type="ECO:0000256" key="5">
    <source>
        <dbReference type="ARBA" id="ARBA00022737"/>
    </source>
</evidence>
<feature type="compositionally biased region" description="Low complexity" evidence="10">
    <location>
        <begin position="841"/>
        <end position="851"/>
    </location>
</feature>
<evidence type="ECO:0000259" key="12">
    <source>
        <dbReference type="PROSITE" id="PS51820"/>
    </source>
</evidence>
<keyword evidence="5" id="KW-0677">Repeat</keyword>
<reference evidence="13 14" key="1">
    <citation type="submission" date="2017-12" db="EMBL/GenBank/DDBJ databases">
        <title>Sequencing, de novo assembly and annotation of complete genome of a new Thraustochytrid species, strain FCC1311.</title>
        <authorList>
            <person name="Sedici K."/>
            <person name="Godart F."/>
            <person name="Aiese Cigliano R."/>
            <person name="Sanseverino W."/>
            <person name="Barakat M."/>
            <person name="Ortet P."/>
            <person name="Marechal E."/>
            <person name="Cagnac O."/>
            <person name="Amato A."/>
        </authorList>
    </citation>
    <scope>NUCLEOTIDE SEQUENCE [LARGE SCALE GENOMIC DNA]</scope>
</reference>
<evidence type="ECO:0000256" key="10">
    <source>
        <dbReference type="SAM" id="MobiDB-lite"/>
    </source>
</evidence>
<dbReference type="Gene3D" id="2.60.120.380">
    <property type="match status" value="1"/>
</dbReference>
<feature type="compositionally biased region" description="Basic and acidic residues" evidence="10">
    <location>
        <begin position="560"/>
        <end position="570"/>
    </location>
</feature>
<dbReference type="SUPFAM" id="SSF160240">
    <property type="entry name" value="Cation efflux protein cytoplasmic domain-like"/>
    <property type="match status" value="1"/>
</dbReference>
<dbReference type="EMBL" id="BEYU01000047">
    <property type="protein sequence ID" value="GBG28725.1"/>
    <property type="molecule type" value="Genomic_DNA"/>
</dbReference>
<name>A0A2R5GDS4_9STRA</name>
<protein>
    <submittedName>
        <fullName evidence="13">Metal tolerance protein 9</fullName>
    </submittedName>
</protein>
<organism evidence="13 14">
    <name type="scientific">Hondaea fermentalgiana</name>
    <dbReference type="NCBI Taxonomy" id="2315210"/>
    <lineage>
        <taxon>Eukaryota</taxon>
        <taxon>Sar</taxon>
        <taxon>Stramenopiles</taxon>
        <taxon>Bigyra</taxon>
        <taxon>Labyrinthulomycetes</taxon>
        <taxon>Thraustochytrida</taxon>
        <taxon>Thraustochytriidae</taxon>
        <taxon>Hondaea</taxon>
    </lineage>
</organism>
<feature type="compositionally biased region" description="Low complexity" evidence="10">
    <location>
        <begin position="1"/>
        <end position="14"/>
    </location>
</feature>
<feature type="compositionally biased region" description="Basic residues" evidence="10">
    <location>
        <begin position="1684"/>
        <end position="1695"/>
    </location>
</feature>
<feature type="transmembrane region" description="Helical" evidence="11">
    <location>
        <begin position="1355"/>
        <end position="1373"/>
    </location>
</feature>
<keyword evidence="8 11" id="KW-0472">Membrane</keyword>
<dbReference type="GO" id="GO:0016020">
    <property type="term" value="C:membrane"/>
    <property type="evidence" value="ECO:0007669"/>
    <property type="project" value="UniProtKB-SubCell"/>
</dbReference>
<dbReference type="Gene3D" id="1.20.1510.10">
    <property type="entry name" value="Cation efflux protein transmembrane domain"/>
    <property type="match status" value="1"/>
</dbReference>
<feature type="transmembrane region" description="Helical" evidence="11">
    <location>
        <begin position="1458"/>
        <end position="1478"/>
    </location>
</feature>
<evidence type="ECO:0000256" key="11">
    <source>
        <dbReference type="SAM" id="Phobius"/>
    </source>
</evidence>
<feature type="region of interest" description="Disordered" evidence="10">
    <location>
        <begin position="117"/>
        <end position="164"/>
    </location>
</feature>
<feature type="compositionally biased region" description="Polar residues" evidence="10">
    <location>
        <begin position="1082"/>
        <end position="1092"/>
    </location>
</feature>
<dbReference type="PANTHER" id="PTHR43840">
    <property type="entry name" value="MITOCHONDRIAL METAL TRANSPORTER 1-RELATED"/>
    <property type="match status" value="1"/>
</dbReference>
<feature type="region of interest" description="Disordered" evidence="10">
    <location>
        <begin position="1"/>
        <end position="20"/>
    </location>
</feature>
<dbReference type="GO" id="GO:0008324">
    <property type="term" value="F:monoatomic cation transmembrane transporter activity"/>
    <property type="evidence" value="ECO:0007669"/>
    <property type="project" value="InterPro"/>
</dbReference>
<comment type="subcellular location">
    <subcellularLocation>
        <location evidence="1">Membrane</location>
        <topology evidence="1">Multi-pass membrane protein</topology>
    </subcellularLocation>
</comment>
<dbReference type="Pfam" id="PF07691">
    <property type="entry name" value="PA14"/>
    <property type="match status" value="1"/>
</dbReference>
<evidence type="ECO:0000256" key="1">
    <source>
        <dbReference type="ARBA" id="ARBA00004141"/>
    </source>
</evidence>
<dbReference type="InterPro" id="IPR027470">
    <property type="entry name" value="Cation_efflux_CTD"/>
</dbReference>
<feature type="region of interest" description="Disordered" evidence="10">
    <location>
        <begin position="1011"/>
        <end position="1160"/>
    </location>
</feature>
<feature type="compositionally biased region" description="Basic residues" evidence="10">
    <location>
        <begin position="1251"/>
        <end position="1262"/>
    </location>
</feature>
<dbReference type="Pfam" id="PF03160">
    <property type="entry name" value="Calx-beta"/>
    <property type="match status" value="1"/>
</dbReference>
<dbReference type="OrthoDB" id="78296at2759"/>
<feature type="compositionally biased region" description="Polar residues" evidence="10">
    <location>
        <begin position="1166"/>
        <end position="1180"/>
    </location>
</feature>
<keyword evidence="6" id="KW-0106">Calcium</keyword>
<proteinExistence type="predicted"/>
<dbReference type="InterPro" id="IPR038081">
    <property type="entry name" value="CalX-like_sf"/>
</dbReference>
<dbReference type="GO" id="GO:0007154">
    <property type="term" value="P:cell communication"/>
    <property type="evidence" value="ECO:0007669"/>
    <property type="project" value="InterPro"/>
</dbReference>
<feature type="repeat" description="Filamin" evidence="9">
    <location>
        <begin position="2413"/>
        <end position="2520"/>
    </location>
</feature>
<keyword evidence="4" id="KW-0732">Signal</keyword>
<keyword evidence="2" id="KW-0813">Transport</keyword>
<dbReference type="SUPFAM" id="SSF141072">
    <property type="entry name" value="CalX-like"/>
    <property type="match status" value="1"/>
</dbReference>
<evidence type="ECO:0000256" key="8">
    <source>
        <dbReference type="ARBA" id="ARBA00023136"/>
    </source>
</evidence>
<dbReference type="PANTHER" id="PTHR43840:SF52">
    <property type="entry name" value="CATION EFFLUX FAMILY PROTEIN"/>
    <property type="match status" value="1"/>
</dbReference>